<reference evidence="12 13" key="1">
    <citation type="submission" date="2018-11" db="EMBL/GenBank/DDBJ databases">
        <authorList>
            <person name="Da X."/>
        </authorList>
    </citation>
    <scope>NUCLEOTIDE SEQUENCE [LARGE SCALE GENOMIC DNA]</scope>
    <source>
        <strain evidence="12 13">S14-144</strain>
    </source>
</reference>
<evidence type="ECO:0000256" key="1">
    <source>
        <dbReference type="ARBA" id="ARBA00002197"/>
    </source>
</evidence>
<gene>
    <name evidence="11 12" type="primary">cobT</name>
    <name evidence="12" type="ORF">EH165_13485</name>
</gene>
<evidence type="ECO:0000256" key="5">
    <source>
        <dbReference type="ARBA" id="ARBA00015486"/>
    </source>
</evidence>
<dbReference type="InterPro" id="IPR023195">
    <property type="entry name" value="Nict_dMeBzImd_PRibTrfase_N"/>
</dbReference>
<dbReference type="EMBL" id="CP034170">
    <property type="protein sequence ID" value="AZI59008.1"/>
    <property type="molecule type" value="Genomic_DNA"/>
</dbReference>
<dbReference type="SUPFAM" id="SSF52733">
    <property type="entry name" value="Nicotinate mononucleotide:5,6-dimethylbenzimidazole phosphoribosyltransferase (CobT)"/>
    <property type="match status" value="1"/>
</dbReference>
<accession>A0A3G8ZPE1</accession>
<dbReference type="UniPathway" id="UPA00061">
    <property type="reaction ID" value="UER00516"/>
</dbReference>
<evidence type="ECO:0000313" key="12">
    <source>
        <dbReference type="EMBL" id="AZI59008.1"/>
    </source>
</evidence>
<evidence type="ECO:0000256" key="8">
    <source>
        <dbReference type="ARBA" id="ARBA00022679"/>
    </source>
</evidence>
<dbReference type="OrthoDB" id="9781491at2"/>
<evidence type="ECO:0000313" key="13">
    <source>
        <dbReference type="Proteomes" id="UP000268084"/>
    </source>
</evidence>
<dbReference type="NCBIfam" id="TIGR03160">
    <property type="entry name" value="cobT_DBIPRT"/>
    <property type="match status" value="1"/>
</dbReference>
<dbReference type="Pfam" id="PF02277">
    <property type="entry name" value="DBI_PRT"/>
    <property type="match status" value="1"/>
</dbReference>
<dbReference type="GO" id="GO:0009236">
    <property type="term" value="P:cobalamin biosynthetic process"/>
    <property type="evidence" value="ECO:0007669"/>
    <property type="project" value="UniProtKB-UniRule"/>
</dbReference>
<evidence type="ECO:0000256" key="11">
    <source>
        <dbReference type="HAMAP-Rule" id="MF_00230"/>
    </source>
</evidence>
<dbReference type="NCBIfam" id="NF000996">
    <property type="entry name" value="PRK00105.1"/>
    <property type="match status" value="1"/>
</dbReference>
<dbReference type="Gene3D" id="1.10.1610.10">
    <property type="match status" value="1"/>
</dbReference>
<dbReference type="InterPro" id="IPR003200">
    <property type="entry name" value="Nict_dMeBzImd_PRibTrfase"/>
</dbReference>
<reference evidence="12 13" key="2">
    <citation type="submission" date="2018-12" db="EMBL/GenBank/DDBJ databases">
        <title>Nakamurella antarcticus sp. nov., isolated from Antarctica South Shetland Islands soil.</title>
        <authorList>
            <person name="Peng F."/>
        </authorList>
    </citation>
    <scope>NUCLEOTIDE SEQUENCE [LARGE SCALE GENOMIC DNA]</scope>
    <source>
        <strain evidence="12 13">S14-144</strain>
    </source>
</reference>
<dbReference type="InterPro" id="IPR017846">
    <property type="entry name" value="Nict_dMeBzImd_PRibTrfase_bact"/>
</dbReference>
<dbReference type="CDD" id="cd02439">
    <property type="entry name" value="DMB-PRT_CobT"/>
    <property type="match status" value="1"/>
</dbReference>
<keyword evidence="13" id="KW-1185">Reference proteome</keyword>
<dbReference type="Gene3D" id="3.40.50.10210">
    <property type="match status" value="1"/>
</dbReference>
<dbReference type="GO" id="GO:0008939">
    <property type="term" value="F:nicotinate-nucleotide-dimethylbenzimidazole phosphoribosyltransferase activity"/>
    <property type="evidence" value="ECO:0007669"/>
    <property type="project" value="UniProtKB-UniRule"/>
</dbReference>
<organism evidence="12 13">
    <name type="scientific">Nakamurella antarctica</name>
    <dbReference type="NCBI Taxonomy" id="1902245"/>
    <lineage>
        <taxon>Bacteria</taxon>
        <taxon>Bacillati</taxon>
        <taxon>Actinomycetota</taxon>
        <taxon>Actinomycetes</taxon>
        <taxon>Nakamurellales</taxon>
        <taxon>Nakamurellaceae</taxon>
        <taxon>Nakamurella</taxon>
    </lineage>
</organism>
<dbReference type="EC" id="2.4.2.21" evidence="4 11"/>
<evidence type="ECO:0000256" key="4">
    <source>
        <dbReference type="ARBA" id="ARBA00011991"/>
    </source>
</evidence>
<evidence type="ECO:0000256" key="3">
    <source>
        <dbReference type="ARBA" id="ARBA00007110"/>
    </source>
</evidence>
<evidence type="ECO:0000256" key="2">
    <source>
        <dbReference type="ARBA" id="ARBA00005049"/>
    </source>
</evidence>
<evidence type="ECO:0000256" key="9">
    <source>
        <dbReference type="ARBA" id="ARBA00030686"/>
    </source>
</evidence>
<evidence type="ECO:0000256" key="7">
    <source>
        <dbReference type="ARBA" id="ARBA00022676"/>
    </source>
</evidence>
<comment type="pathway">
    <text evidence="2 11">Nucleoside biosynthesis; alpha-ribazole biosynthesis; alpha-ribazole from 5,6-dimethylbenzimidazole: step 1/2.</text>
</comment>
<comment type="catalytic activity">
    <reaction evidence="10 11">
        <text>5,6-dimethylbenzimidazole + nicotinate beta-D-ribonucleotide = alpha-ribazole 5'-phosphate + nicotinate + H(+)</text>
        <dbReference type="Rhea" id="RHEA:11196"/>
        <dbReference type="ChEBI" id="CHEBI:15378"/>
        <dbReference type="ChEBI" id="CHEBI:15890"/>
        <dbReference type="ChEBI" id="CHEBI:32544"/>
        <dbReference type="ChEBI" id="CHEBI:57502"/>
        <dbReference type="ChEBI" id="CHEBI:57918"/>
        <dbReference type="EC" id="2.4.2.21"/>
    </reaction>
</comment>
<keyword evidence="8 11" id="KW-0808">Transferase</keyword>
<dbReference type="Proteomes" id="UP000268084">
    <property type="component" value="Chromosome"/>
</dbReference>
<dbReference type="KEGG" id="nak:EH165_13485"/>
<evidence type="ECO:0000256" key="10">
    <source>
        <dbReference type="ARBA" id="ARBA00047340"/>
    </source>
</evidence>
<dbReference type="AlphaFoldDB" id="A0A3G8ZPE1"/>
<evidence type="ECO:0000256" key="6">
    <source>
        <dbReference type="ARBA" id="ARBA00022573"/>
    </source>
</evidence>
<dbReference type="PANTHER" id="PTHR43463:SF1">
    <property type="entry name" value="NICOTINATE-NUCLEOTIDE--DIMETHYLBENZIMIDAZOLE PHOSPHORIBOSYLTRANSFERASE"/>
    <property type="match status" value="1"/>
</dbReference>
<comment type="similarity">
    <text evidence="3 11">Belongs to the CobT family.</text>
</comment>
<proteinExistence type="inferred from homology"/>
<dbReference type="InterPro" id="IPR036087">
    <property type="entry name" value="Nict_dMeBzImd_PRibTrfase_sf"/>
</dbReference>
<dbReference type="HAMAP" id="MF_00230">
    <property type="entry name" value="CobT"/>
    <property type="match status" value="1"/>
</dbReference>
<dbReference type="PANTHER" id="PTHR43463">
    <property type="entry name" value="NICOTINATE-NUCLEOTIDE--DIMETHYLBENZIMIDAZOLE PHOSPHORIBOSYLTRANSFERASE"/>
    <property type="match status" value="1"/>
</dbReference>
<sequence>MELAEPRTAVGRSTILSAVTSSWAVPAIDRPSAQAAKAARTRIDALAKPLGALGDLEGIAVWLAGCQDHNPPTAPHQARAVVFAGDHGISQFGVSAYPREVTPAMVRTIAAGKAGISVLCAANDIALRVLDVAVDDDLDGVDPAIVVHKVRRSSGPIHLENACSTSEIVLALEVGAKVALEEIAAGADLLIVGDLGIGNTTVAATLIAALLELPAAQVVGRGTGIDDAALAAKSVLINQALERVSDHDLTPIELLAAVGSADIAAGVGFMLTAAACRVPVLLDGIVSVAEALVAQAFSANCVAWFAAGHRSTEPAQQLALEALELQPLLDLKMRLGEGTGAVAAVPLVRAAARLAGDMALLADLAP</sequence>
<comment type="function">
    <text evidence="1 11">Catalyzes the synthesis of alpha-ribazole-5'-phosphate from nicotinate mononucleotide (NAMN) and 5,6-dimethylbenzimidazole (DMB).</text>
</comment>
<keyword evidence="7 11" id="KW-0328">Glycosyltransferase</keyword>
<protein>
    <recommendedName>
        <fullName evidence="5 11">Nicotinate-nucleotide--dimethylbenzimidazole phosphoribosyltransferase</fullName>
        <shortName evidence="11">NN:DBI PRT</shortName>
        <ecNumber evidence="4 11">2.4.2.21</ecNumber>
    </recommendedName>
    <alternativeName>
        <fullName evidence="9 11">N(1)-alpha-phosphoribosyltransferase</fullName>
    </alternativeName>
</protein>
<feature type="active site" description="Proton acceptor" evidence="11">
    <location>
        <position position="337"/>
    </location>
</feature>
<name>A0A3G8ZPE1_9ACTN</name>
<keyword evidence="6 11" id="KW-0169">Cobalamin biosynthesis</keyword>